<comment type="caution">
    <text evidence="1">The sequence shown here is derived from an EMBL/GenBank/DDBJ whole genome shotgun (WGS) entry which is preliminary data.</text>
</comment>
<dbReference type="EMBL" id="JPKZ01001412">
    <property type="protein sequence ID" value="KHN82108.1"/>
    <property type="molecule type" value="Genomic_DNA"/>
</dbReference>
<accession>A0A0B2VKJ2</accession>
<organism evidence="1 2">
    <name type="scientific">Toxocara canis</name>
    <name type="common">Canine roundworm</name>
    <dbReference type="NCBI Taxonomy" id="6265"/>
    <lineage>
        <taxon>Eukaryota</taxon>
        <taxon>Metazoa</taxon>
        <taxon>Ecdysozoa</taxon>
        <taxon>Nematoda</taxon>
        <taxon>Chromadorea</taxon>
        <taxon>Rhabditida</taxon>
        <taxon>Spirurina</taxon>
        <taxon>Ascaridomorpha</taxon>
        <taxon>Ascaridoidea</taxon>
        <taxon>Toxocaridae</taxon>
        <taxon>Toxocara</taxon>
    </lineage>
</organism>
<sequence length="73" mass="8287">MFRSKANQIFSVANVPEAMANEPVHANACAAANFDPEAIPLQMDAFRDHCANSDKIGRLETWERQKTKAYEYR</sequence>
<reference evidence="1 2" key="1">
    <citation type="submission" date="2014-11" db="EMBL/GenBank/DDBJ databases">
        <title>Genetic blueprint of the zoonotic pathogen Toxocara canis.</title>
        <authorList>
            <person name="Zhu X.-Q."/>
            <person name="Korhonen P.K."/>
            <person name="Cai H."/>
            <person name="Young N.D."/>
            <person name="Nejsum P."/>
            <person name="von Samson-Himmelstjerna G."/>
            <person name="Boag P.R."/>
            <person name="Tan P."/>
            <person name="Li Q."/>
            <person name="Min J."/>
            <person name="Yang Y."/>
            <person name="Wang X."/>
            <person name="Fang X."/>
            <person name="Hall R.S."/>
            <person name="Hofmann A."/>
            <person name="Sternberg P.W."/>
            <person name="Jex A.R."/>
            <person name="Gasser R.B."/>
        </authorList>
    </citation>
    <scope>NUCLEOTIDE SEQUENCE [LARGE SCALE GENOMIC DNA]</scope>
    <source>
        <strain evidence="1">PN_DK_2014</strain>
    </source>
</reference>
<dbReference type="AlphaFoldDB" id="A0A0B2VKJ2"/>
<proteinExistence type="predicted"/>
<dbReference type="Proteomes" id="UP000031036">
    <property type="component" value="Unassembled WGS sequence"/>
</dbReference>
<name>A0A0B2VKJ2_TOXCA</name>
<evidence type="ECO:0000313" key="2">
    <source>
        <dbReference type="Proteomes" id="UP000031036"/>
    </source>
</evidence>
<protein>
    <submittedName>
        <fullName evidence="1">Uncharacterized protein</fullName>
    </submittedName>
</protein>
<gene>
    <name evidence="1" type="ORF">Tcan_14846</name>
</gene>
<keyword evidence="2" id="KW-1185">Reference proteome</keyword>
<evidence type="ECO:0000313" key="1">
    <source>
        <dbReference type="EMBL" id="KHN82108.1"/>
    </source>
</evidence>